<organism evidence="1 2">
    <name type="scientific">Vibrio algarum</name>
    <dbReference type="NCBI Taxonomy" id="3020714"/>
    <lineage>
        <taxon>Bacteria</taxon>
        <taxon>Pseudomonadati</taxon>
        <taxon>Pseudomonadota</taxon>
        <taxon>Gammaproteobacteria</taxon>
        <taxon>Vibrionales</taxon>
        <taxon>Vibrionaceae</taxon>
        <taxon>Vibrio</taxon>
    </lineage>
</organism>
<keyword evidence="2" id="KW-1185">Reference proteome</keyword>
<dbReference type="Proteomes" id="UP001210678">
    <property type="component" value="Unassembled WGS sequence"/>
</dbReference>
<accession>A0ABT4YQL1</accession>
<comment type="caution">
    <text evidence="1">The sequence shown here is derived from an EMBL/GenBank/DDBJ whole genome shotgun (WGS) entry which is preliminary data.</text>
</comment>
<dbReference type="EMBL" id="JAQLOI010000001">
    <property type="protein sequence ID" value="MDB1123692.1"/>
    <property type="molecule type" value="Genomic_DNA"/>
</dbReference>
<dbReference type="GO" id="GO:0016301">
    <property type="term" value="F:kinase activity"/>
    <property type="evidence" value="ECO:0007669"/>
    <property type="project" value="UniProtKB-KW"/>
</dbReference>
<reference evidence="1 2" key="1">
    <citation type="submission" date="2023-01" db="EMBL/GenBank/DDBJ databases">
        <title>Vibrio sp. KJ40-1 sp.nov, isolated from marine algae.</title>
        <authorList>
            <person name="Butt M."/>
            <person name="Kim J.M.J."/>
            <person name="Jeon C.O.C."/>
        </authorList>
    </citation>
    <scope>NUCLEOTIDE SEQUENCE [LARGE SCALE GENOMIC DNA]</scope>
    <source>
        <strain evidence="1 2">KJ40-1</strain>
    </source>
</reference>
<proteinExistence type="predicted"/>
<protein>
    <submittedName>
        <fullName evidence="1">HprK-related kinase A</fullName>
    </submittedName>
</protein>
<evidence type="ECO:0000313" key="1">
    <source>
        <dbReference type="EMBL" id="MDB1123692.1"/>
    </source>
</evidence>
<sequence>MLSKRKNHDLIVGPFRFSVTSNIRSVHDYLEHHYEHSIAEKSDNCFTDYHVALDHGPRYRRYYKPQASFKFNYSTPFKPLPLTQAHAMLEWGMNWVISSHANHFFIIHAAALEKDGKGIIITAASGSGKSTLCAYLVSQGWRLLSDELALISPKTMEMHGLARPINLKNQSIELMKPYYNSNCFSEIALDTHKGTICLLKPPQSSCLNAHVPVKPSHIIFVKYNEHEPCYVEPVEKSLALTEIIRNSFNFSLLNKRGFECARNLIKQTNAFYIEYNNFEACESAILNVMNKKATSDQTS</sequence>
<name>A0ABT4YQL1_9VIBR</name>
<keyword evidence="1" id="KW-0418">Kinase</keyword>
<dbReference type="InterPro" id="IPR027417">
    <property type="entry name" value="P-loop_NTPase"/>
</dbReference>
<dbReference type="InterPro" id="IPR027600">
    <property type="entry name" value="HprK-rel_A"/>
</dbReference>
<dbReference type="NCBIfam" id="TIGR04352">
    <property type="entry name" value="HprK_rel_A"/>
    <property type="match status" value="1"/>
</dbReference>
<dbReference type="RefSeq" id="WP_272135253.1">
    <property type="nucleotide sequence ID" value="NZ_JAQLOI010000001.1"/>
</dbReference>
<gene>
    <name evidence="1" type="ORF">PGX00_08495</name>
</gene>
<evidence type="ECO:0000313" key="2">
    <source>
        <dbReference type="Proteomes" id="UP001210678"/>
    </source>
</evidence>
<dbReference type="Gene3D" id="3.40.50.300">
    <property type="entry name" value="P-loop containing nucleotide triphosphate hydrolases"/>
    <property type="match status" value="1"/>
</dbReference>
<keyword evidence="1" id="KW-0808">Transferase</keyword>
<dbReference type="SUPFAM" id="SSF53795">
    <property type="entry name" value="PEP carboxykinase-like"/>
    <property type="match status" value="1"/>
</dbReference>